<keyword evidence="3" id="KW-1185">Reference proteome</keyword>
<gene>
    <name evidence="2" type="ORF">HGA08_22410</name>
</gene>
<name>A0A846Y4V8_9NOCA</name>
<sequence length="100" mass="10682">MADRFSDFIGGEDYFTLDTDDESLLDPDVGTEFESVLLGIGMFVVFAVVLIGGLLLLEFGHDSASHATPSAPAFTSVSHAPPDPPCYPFQRNCPATVSDI</sequence>
<keyword evidence="1" id="KW-1133">Transmembrane helix</keyword>
<keyword evidence="1" id="KW-0472">Membrane</keyword>
<organism evidence="2 3">
    <name type="scientific">Nocardia vermiculata</name>
    <dbReference type="NCBI Taxonomy" id="257274"/>
    <lineage>
        <taxon>Bacteria</taxon>
        <taxon>Bacillati</taxon>
        <taxon>Actinomycetota</taxon>
        <taxon>Actinomycetes</taxon>
        <taxon>Mycobacteriales</taxon>
        <taxon>Nocardiaceae</taxon>
        <taxon>Nocardia</taxon>
    </lineage>
</organism>
<dbReference type="AlphaFoldDB" id="A0A846Y4V8"/>
<feature type="transmembrane region" description="Helical" evidence="1">
    <location>
        <begin position="36"/>
        <end position="57"/>
    </location>
</feature>
<accession>A0A846Y4V8</accession>
<evidence type="ECO:0000256" key="1">
    <source>
        <dbReference type="SAM" id="Phobius"/>
    </source>
</evidence>
<comment type="caution">
    <text evidence="2">The sequence shown here is derived from an EMBL/GenBank/DDBJ whole genome shotgun (WGS) entry which is preliminary data.</text>
</comment>
<evidence type="ECO:0000313" key="3">
    <source>
        <dbReference type="Proteomes" id="UP000565711"/>
    </source>
</evidence>
<dbReference type="EMBL" id="JAAXOP010000014">
    <property type="protein sequence ID" value="NKY52960.1"/>
    <property type="molecule type" value="Genomic_DNA"/>
</dbReference>
<reference evidence="2 3" key="1">
    <citation type="submission" date="2020-04" db="EMBL/GenBank/DDBJ databases">
        <title>MicrobeNet Type strains.</title>
        <authorList>
            <person name="Nicholson A.C."/>
        </authorList>
    </citation>
    <scope>NUCLEOTIDE SEQUENCE [LARGE SCALE GENOMIC DNA]</scope>
    <source>
        <strain evidence="2 3">JCM 12354</strain>
    </source>
</reference>
<dbReference type="Proteomes" id="UP000565711">
    <property type="component" value="Unassembled WGS sequence"/>
</dbReference>
<keyword evidence="1" id="KW-0812">Transmembrane</keyword>
<protein>
    <submittedName>
        <fullName evidence="2">Uncharacterized protein</fullName>
    </submittedName>
</protein>
<evidence type="ECO:0000313" key="2">
    <source>
        <dbReference type="EMBL" id="NKY52960.1"/>
    </source>
</evidence>
<dbReference type="RefSeq" id="WP_067875591.1">
    <property type="nucleotide sequence ID" value="NZ_JAAXOP010000014.1"/>
</dbReference>
<proteinExistence type="predicted"/>